<keyword evidence="2" id="KW-1185">Reference proteome</keyword>
<accession>A0A0U5G264</accession>
<sequence length="126" mass="13958">MKHFTGPFGLPGIANASRLNAGGDGTLRLVNIPSFEVGDLEYVDELWLIRLDELETFLVRKLAAAGSVTLDIGSHLDTFEIPALDGVEYLELTGNFTEWVVLFIPGPYVLAATNKRYCQRELWDTA</sequence>
<protein>
    <submittedName>
        <fullName evidence="1">Uncharacterized protein</fullName>
    </submittedName>
</protein>
<gene>
    <name evidence="1" type="ORF">ASPCAL06881</name>
</gene>
<reference evidence="2" key="1">
    <citation type="journal article" date="2016" name="Genome Announc.">
        <title>Draft genome sequences of fungus Aspergillus calidoustus.</title>
        <authorList>
            <person name="Horn F."/>
            <person name="Linde J."/>
            <person name="Mattern D.J."/>
            <person name="Walther G."/>
            <person name="Guthke R."/>
            <person name="Scherlach K."/>
            <person name="Martin K."/>
            <person name="Brakhage A.A."/>
            <person name="Petzke L."/>
            <person name="Valiante V."/>
        </authorList>
    </citation>
    <scope>NUCLEOTIDE SEQUENCE [LARGE SCALE GENOMIC DNA]</scope>
    <source>
        <strain evidence="2">SF006504</strain>
    </source>
</reference>
<proteinExistence type="predicted"/>
<evidence type="ECO:0000313" key="2">
    <source>
        <dbReference type="Proteomes" id="UP000054771"/>
    </source>
</evidence>
<dbReference type="EMBL" id="CDMC01000005">
    <property type="protein sequence ID" value="CEL05766.1"/>
    <property type="molecule type" value="Genomic_DNA"/>
</dbReference>
<dbReference type="AlphaFoldDB" id="A0A0U5G264"/>
<dbReference type="Proteomes" id="UP000054771">
    <property type="component" value="Unassembled WGS sequence"/>
</dbReference>
<organism evidence="1 2">
    <name type="scientific">Aspergillus calidoustus</name>
    <dbReference type="NCBI Taxonomy" id="454130"/>
    <lineage>
        <taxon>Eukaryota</taxon>
        <taxon>Fungi</taxon>
        <taxon>Dikarya</taxon>
        <taxon>Ascomycota</taxon>
        <taxon>Pezizomycotina</taxon>
        <taxon>Eurotiomycetes</taxon>
        <taxon>Eurotiomycetidae</taxon>
        <taxon>Eurotiales</taxon>
        <taxon>Aspergillaceae</taxon>
        <taxon>Aspergillus</taxon>
        <taxon>Aspergillus subgen. Nidulantes</taxon>
    </lineage>
</organism>
<evidence type="ECO:0000313" key="1">
    <source>
        <dbReference type="EMBL" id="CEL05766.1"/>
    </source>
</evidence>
<name>A0A0U5G264_ASPCI</name>